<dbReference type="EMBL" id="FQXS01000002">
    <property type="protein sequence ID" value="SHH43273.1"/>
    <property type="molecule type" value="Genomic_DNA"/>
</dbReference>
<evidence type="ECO:0000313" key="7">
    <source>
        <dbReference type="EMBL" id="SHH43273.1"/>
    </source>
</evidence>
<dbReference type="Gene3D" id="2.40.50.100">
    <property type="match status" value="1"/>
</dbReference>
<dbReference type="PANTHER" id="PTHR30469:SF15">
    <property type="entry name" value="HLYD FAMILY OF SECRETION PROTEINS"/>
    <property type="match status" value="1"/>
</dbReference>
<feature type="coiled-coil region" evidence="2">
    <location>
        <begin position="101"/>
        <end position="128"/>
    </location>
</feature>
<dbReference type="InterPro" id="IPR006143">
    <property type="entry name" value="RND_pump_MFP"/>
</dbReference>
<dbReference type="AlphaFoldDB" id="A0A1M5SYK3"/>
<gene>
    <name evidence="7" type="ORF">SAMN02745124_00493</name>
</gene>
<name>A0A1M5SYK3_9BACT</name>
<feature type="domain" description="CusB-like beta-barrel" evidence="5">
    <location>
        <begin position="202"/>
        <end position="272"/>
    </location>
</feature>
<keyword evidence="8" id="KW-1185">Reference proteome</keyword>
<dbReference type="PANTHER" id="PTHR30469">
    <property type="entry name" value="MULTIDRUG RESISTANCE PROTEIN MDTA"/>
    <property type="match status" value="1"/>
</dbReference>
<dbReference type="Gene3D" id="2.40.420.20">
    <property type="match status" value="1"/>
</dbReference>
<dbReference type="Pfam" id="PF25954">
    <property type="entry name" value="Beta-barrel_RND_2"/>
    <property type="match status" value="1"/>
</dbReference>
<evidence type="ECO:0000256" key="2">
    <source>
        <dbReference type="SAM" id="Coils"/>
    </source>
</evidence>
<dbReference type="Proteomes" id="UP000184139">
    <property type="component" value="Unassembled WGS sequence"/>
</dbReference>
<dbReference type="NCBIfam" id="TIGR01730">
    <property type="entry name" value="RND_mfp"/>
    <property type="match status" value="1"/>
</dbReference>
<sequence>MRRLPAVLPFILLAVFSVLLAAGCSSETTEHVEKAEQLEPAPVSVVTVKQQTPARQVEIMGTVQAAESASIAARISGNIVELPVSLGSRVSEGDLLVTLGADEINAQLLQAQAQFEQAERNLARERSLLAKNAATAETVRTLEETRQIAAAALREARTMLGYTTITAPFSGIITRKMASIGDLATPGKLLLQLENEGHLQVLADVPESLVLALSIGDELPIHLPAAGLRTTGRIIEIAPTADPRSRTAPVKLTIDSAEQIRSGQFARISLPSERGIAFMIPQDAVLPFGQMERIFLTDGQRARLQLVKTGLKHDGTVEILAGVAAGDRVIVSGHRHLQDGQPVTIN</sequence>
<evidence type="ECO:0000259" key="4">
    <source>
        <dbReference type="Pfam" id="PF25917"/>
    </source>
</evidence>
<evidence type="ECO:0000256" key="1">
    <source>
        <dbReference type="ARBA" id="ARBA00009477"/>
    </source>
</evidence>
<feature type="signal peptide" evidence="3">
    <location>
        <begin position="1"/>
        <end position="21"/>
    </location>
</feature>
<comment type="similarity">
    <text evidence="1">Belongs to the membrane fusion protein (MFP) (TC 8.A.1) family.</text>
</comment>
<dbReference type="Pfam" id="PF25917">
    <property type="entry name" value="BSH_RND"/>
    <property type="match status" value="1"/>
</dbReference>
<dbReference type="OrthoDB" id="176710at2"/>
<dbReference type="SUPFAM" id="SSF111369">
    <property type="entry name" value="HlyD-like secretion proteins"/>
    <property type="match status" value="1"/>
</dbReference>
<dbReference type="Gene3D" id="2.40.30.170">
    <property type="match status" value="1"/>
</dbReference>
<dbReference type="InterPro" id="IPR058792">
    <property type="entry name" value="Beta-barrel_RND_2"/>
</dbReference>
<dbReference type="InterPro" id="IPR058625">
    <property type="entry name" value="MdtA-like_BSH"/>
</dbReference>
<evidence type="ECO:0000256" key="3">
    <source>
        <dbReference type="SAM" id="SignalP"/>
    </source>
</evidence>
<evidence type="ECO:0000259" key="6">
    <source>
        <dbReference type="Pfam" id="PF25989"/>
    </source>
</evidence>
<dbReference type="Gene3D" id="1.10.287.470">
    <property type="entry name" value="Helix hairpin bin"/>
    <property type="match status" value="1"/>
</dbReference>
<keyword evidence="3" id="KW-0732">Signal</keyword>
<dbReference type="PROSITE" id="PS51257">
    <property type="entry name" value="PROKAR_LIPOPROTEIN"/>
    <property type="match status" value="1"/>
</dbReference>
<dbReference type="RefSeq" id="WP_073373238.1">
    <property type="nucleotide sequence ID" value="NZ_FQXS01000002.1"/>
</dbReference>
<evidence type="ECO:0000313" key="8">
    <source>
        <dbReference type="Proteomes" id="UP000184139"/>
    </source>
</evidence>
<dbReference type="GO" id="GO:0015562">
    <property type="term" value="F:efflux transmembrane transporter activity"/>
    <property type="evidence" value="ECO:0007669"/>
    <property type="project" value="TreeGrafter"/>
</dbReference>
<dbReference type="InterPro" id="IPR058637">
    <property type="entry name" value="YknX-like_C"/>
</dbReference>
<dbReference type="GO" id="GO:1990281">
    <property type="term" value="C:efflux pump complex"/>
    <property type="evidence" value="ECO:0007669"/>
    <property type="project" value="TreeGrafter"/>
</dbReference>
<accession>A0A1M5SYK3</accession>
<feature type="domain" description="YknX-like C-terminal permuted SH3-like" evidence="6">
    <location>
        <begin position="279"/>
        <end position="345"/>
    </location>
</feature>
<evidence type="ECO:0000259" key="5">
    <source>
        <dbReference type="Pfam" id="PF25954"/>
    </source>
</evidence>
<organism evidence="7 8">
    <name type="scientific">Desulfofustis glycolicus DSM 9705</name>
    <dbReference type="NCBI Taxonomy" id="1121409"/>
    <lineage>
        <taxon>Bacteria</taxon>
        <taxon>Pseudomonadati</taxon>
        <taxon>Thermodesulfobacteriota</taxon>
        <taxon>Desulfobulbia</taxon>
        <taxon>Desulfobulbales</taxon>
        <taxon>Desulfocapsaceae</taxon>
        <taxon>Desulfofustis</taxon>
    </lineage>
</organism>
<protein>
    <submittedName>
        <fullName evidence="7">RND family efflux transporter, MFP subunit</fullName>
    </submittedName>
</protein>
<feature type="domain" description="Multidrug resistance protein MdtA-like barrel-sandwich hybrid" evidence="4">
    <location>
        <begin position="68"/>
        <end position="188"/>
    </location>
</feature>
<keyword evidence="2" id="KW-0175">Coiled coil</keyword>
<dbReference type="STRING" id="1121409.SAMN02745124_00493"/>
<proteinExistence type="inferred from homology"/>
<reference evidence="7 8" key="1">
    <citation type="submission" date="2016-11" db="EMBL/GenBank/DDBJ databases">
        <authorList>
            <person name="Jaros S."/>
            <person name="Januszkiewicz K."/>
            <person name="Wedrychowicz H."/>
        </authorList>
    </citation>
    <scope>NUCLEOTIDE SEQUENCE [LARGE SCALE GENOMIC DNA]</scope>
    <source>
        <strain evidence="7 8">DSM 9705</strain>
    </source>
</reference>
<feature type="chain" id="PRO_5013087455" evidence="3">
    <location>
        <begin position="22"/>
        <end position="346"/>
    </location>
</feature>
<dbReference type="Pfam" id="PF25989">
    <property type="entry name" value="YknX_C"/>
    <property type="match status" value="1"/>
</dbReference>